<dbReference type="Pfam" id="PF13480">
    <property type="entry name" value="Acetyltransf_6"/>
    <property type="match status" value="1"/>
</dbReference>
<reference evidence="3" key="2">
    <citation type="submission" date="2020-09" db="EMBL/GenBank/DDBJ databases">
        <authorList>
            <person name="Sun Q."/>
            <person name="Sedlacek I."/>
        </authorList>
    </citation>
    <scope>NUCLEOTIDE SEQUENCE</scope>
    <source>
        <strain evidence="3">CCM 7684</strain>
    </source>
</reference>
<feature type="domain" description="BioF2-like acetyltransferase" evidence="2">
    <location>
        <begin position="192"/>
        <end position="341"/>
    </location>
</feature>
<dbReference type="Proteomes" id="UP000602745">
    <property type="component" value="Unassembled WGS sequence"/>
</dbReference>
<evidence type="ECO:0000256" key="1">
    <source>
        <dbReference type="SAM" id="MobiDB-lite"/>
    </source>
</evidence>
<sequence length="398" mass="44657">MSLSASDIQTAATQLPDSSRPPVTPPKSRILPWRDAAPMWREAEARGHLSPYQTWRWISAWNEEIEEPQGRNPIVLLIESETGDRLLLPLTLKKIGPARAAVVVGEDHANFKFPILSGPATEWRPDVLRSTIVSTLRKAGIDLLILDNMPMEWEGVPNPLAPMLTHQGPTLGFKTALHTKLDDYLAERLSHSHLKKHRQKERGLGRLAPLNFFRASTMAEVTKILDAFFQLKADRFAELGIPDVFRDEGTKAFMRRCATEHLTTGSPALVLYALTSGDRVVAIYGGCEHGPRFSGSVNAMALDSQTRRYSPGDILLLRLIGDCGERGFQTFDLGLGEASYKMQYCPEIQQVYDGVIANTGLGSIVSWLWHGWRDLKFRLKQRPALLARLQHIRRLLVR</sequence>
<dbReference type="SUPFAM" id="SSF55729">
    <property type="entry name" value="Acyl-CoA N-acyltransferases (Nat)"/>
    <property type="match status" value="1"/>
</dbReference>
<evidence type="ECO:0000259" key="2">
    <source>
        <dbReference type="Pfam" id="PF13480"/>
    </source>
</evidence>
<protein>
    <recommendedName>
        <fullName evidence="2">BioF2-like acetyltransferase domain-containing protein</fullName>
    </recommendedName>
</protein>
<evidence type="ECO:0000313" key="3">
    <source>
        <dbReference type="EMBL" id="GGE46032.1"/>
    </source>
</evidence>
<name>A0A8J2YIT2_9RHOB</name>
<feature type="region of interest" description="Disordered" evidence="1">
    <location>
        <begin position="1"/>
        <end position="29"/>
    </location>
</feature>
<organism evidence="3 4">
    <name type="scientific">Agaricicola taiwanensis</name>
    <dbReference type="NCBI Taxonomy" id="591372"/>
    <lineage>
        <taxon>Bacteria</taxon>
        <taxon>Pseudomonadati</taxon>
        <taxon>Pseudomonadota</taxon>
        <taxon>Alphaproteobacteria</taxon>
        <taxon>Rhodobacterales</taxon>
        <taxon>Paracoccaceae</taxon>
        <taxon>Agaricicola</taxon>
    </lineage>
</organism>
<gene>
    <name evidence="3" type="ORF">GCM10007276_24030</name>
</gene>
<evidence type="ECO:0000313" key="4">
    <source>
        <dbReference type="Proteomes" id="UP000602745"/>
    </source>
</evidence>
<dbReference type="EMBL" id="BMCP01000002">
    <property type="protein sequence ID" value="GGE46032.1"/>
    <property type="molecule type" value="Genomic_DNA"/>
</dbReference>
<proteinExistence type="predicted"/>
<keyword evidence="4" id="KW-1185">Reference proteome</keyword>
<dbReference type="InterPro" id="IPR038740">
    <property type="entry name" value="BioF2-like_GNAT_dom"/>
</dbReference>
<dbReference type="InterPro" id="IPR016181">
    <property type="entry name" value="Acyl_CoA_acyltransferase"/>
</dbReference>
<reference evidence="3" key="1">
    <citation type="journal article" date="2014" name="Int. J. Syst. Evol. Microbiol.">
        <title>Complete genome sequence of Corynebacterium casei LMG S-19264T (=DSM 44701T), isolated from a smear-ripened cheese.</title>
        <authorList>
            <consortium name="US DOE Joint Genome Institute (JGI-PGF)"/>
            <person name="Walter F."/>
            <person name="Albersmeier A."/>
            <person name="Kalinowski J."/>
            <person name="Ruckert C."/>
        </authorList>
    </citation>
    <scope>NUCLEOTIDE SEQUENCE</scope>
    <source>
        <strain evidence="3">CCM 7684</strain>
    </source>
</reference>
<feature type="compositionally biased region" description="Polar residues" evidence="1">
    <location>
        <begin position="1"/>
        <end position="17"/>
    </location>
</feature>
<dbReference type="RefSeq" id="WP_188409955.1">
    <property type="nucleotide sequence ID" value="NZ_BMCP01000002.1"/>
</dbReference>
<comment type="caution">
    <text evidence="3">The sequence shown here is derived from an EMBL/GenBank/DDBJ whole genome shotgun (WGS) entry which is preliminary data.</text>
</comment>
<dbReference type="AlphaFoldDB" id="A0A8J2YIT2"/>
<accession>A0A8J2YIT2</accession>